<keyword evidence="2" id="KW-1185">Reference proteome</keyword>
<accession>A0AAV7GUW1</accession>
<sequence length="104" mass="11964">MDKKICASNVSDQHNYIMISKQIGKKKIKPKMKIKEIAAANLINSERLHDREGQAGGRKRGREHEGLGMMVYDRSRRGCLLYLTRWDSSEASVLNGTNYKVFHR</sequence>
<name>A0AAV7GUW1_DENCH</name>
<dbReference type="EMBL" id="JAGFBR010000011">
    <property type="protein sequence ID" value="KAH0459319.1"/>
    <property type="molecule type" value="Genomic_DNA"/>
</dbReference>
<dbReference type="PANTHER" id="PTHR34397">
    <property type="entry name" value="OS05G0237600 PROTEIN"/>
    <property type="match status" value="1"/>
</dbReference>
<dbReference type="AlphaFoldDB" id="A0AAV7GUW1"/>
<proteinExistence type="predicted"/>
<organism evidence="1 2">
    <name type="scientific">Dendrobium chrysotoxum</name>
    <name type="common">Orchid</name>
    <dbReference type="NCBI Taxonomy" id="161865"/>
    <lineage>
        <taxon>Eukaryota</taxon>
        <taxon>Viridiplantae</taxon>
        <taxon>Streptophyta</taxon>
        <taxon>Embryophyta</taxon>
        <taxon>Tracheophyta</taxon>
        <taxon>Spermatophyta</taxon>
        <taxon>Magnoliopsida</taxon>
        <taxon>Liliopsida</taxon>
        <taxon>Asparagales</taxon>
        <taxon>Orchidaceae</taxon>
        <taxon>Epidendroideae</taxon>
        <taxon>Malaxideae</taxon>
        <taxon>Dendrobiinae</taxon>
        <taxon>Dendrobium</taxon>
    </lineage>
</organism>
<evidence type="ECO:0000313" key="1">
    <source>
        <dbReference type="EMBL" id="KAH0459319.1"/>
    </source>
</evidence>
<comment type="caution">
    <text evidence="1">The sequence shown here is derived from an EMBL/GenBank/DDBJ whole genome shotgun (WGS) entry which is preliminary data.</text>
</comment>
<reference evidence="1 2" key="1">
    <citation type="journal article" date="2021" name="Hortic Res">
        <title>Chromosome-scale assembly of the Dendrobium chrysotoxum genome enhances the understanding of orchid evolution.</title>
        <authorList>
            <person name="Zhang Y."/>
            <person name="Zhang G.Q."/>
            <person name="Zhang D."/>
            <person name="Liu X.D."/>
            <person name="Xu X.Y."/>
            <person name="Sun W.H."/>
            <person name="Yu X."/>
            <person name="Zhu X."/>
            <person name="Wang Z.W."/>
            <person name="Zhao X."/>
            <person name="Zhong W.Y."/>
            <person name="Chen H."/>
            <person name="Yin W.L."/>
            <person name="Huang T."/>
            <person name="Niu S.C."/>
            <person name="Liu Z.J."/>
        </authorList>
    </citation>
    <scope>NUCLEOTIDE SEQUENCE [LARGE SCALE GENOMIC DNA]</scope>
    <source>
        <strain evidence="1">Lindl</strain>
    </source>
</reference>
<dbReference type="Proteomes" id="UP000775213">
    <property type="component" value="Unassembled WGS sequence"/>
</dbReference>
<gene>
    <name evidence="1" type="ORF">IEQ34_012133</name>
</gene>
<dbReference type="PANTHER" id="PTHR34397:SF22">
    <property type="entry name" value="OS05G0237600 PROTEIN"/>
    <property type="match status" value="1"/>
</dbReference>
<evidence type="ECO:0000313" key="2">
    <source>
        <dbReference type="Proteomes" id="UP000775213"/>
    </source>
</evidence>
<protein>
    <submittedName>
        <fullName evidence="1">Uncharacterized protein</fullName>
    </submittedName>
</protein>